<keyword evidence="4 7" id="KW-0812">Transmembrane</keyword>
<dbReference type="InterPro" id="IPR035906">
    <property type="entry name" value="MetI-like_sf"/>
</dbReference>
<feature type="transmembrane region" description="Helical" evidence="7">
    <location>
        <begin position="97"/>
        <end position="120"/>
    </location>
</feature>
<evidence type="ECO:0000256" key="2">
    <source>
        <dbReference type="ARBA" id="ARBA00022448"/>
    </source>
</evidence>
<reference evidence="9 10" key="1">
    <citation type="submission" date="2017-09" db="EMBL/GenBank/DDBJ databases">
        <authorList>
            <person name="Ehlers B."/>
            <person name="Leendertz F.H."/>
        </authorList>
    </citation>
    <scope>NUCLEOTIDE SEQUENCE [LARGE SCALE GENOMIC DNA]</scope>
    <source>
        <strain evidence="9 10">DSM 45537</strain>
    </source>
</reference>
<feature type="transmembrane region" description="Helical" evidence="7">
    <location>
        <begin position="275"/>
        <end position="301"/>
    </location>
</feature>
<gene>
    <name evidence="9" type="ORF">SAMN04244553_5872</name>
</gene>
<dbReference type="SUPFAM" id="SSF161098">
    <property type="entry name" value="MetI-like"/>
    <property type="match status" value="1"/>
</dbReference>
<comment type="subcellular location">
    <subcellularLocation>
        <location evidence="1 7">Cell membrane</location>
        <topology evidence="1 7">Multi-pass membrane protein</topology>
    </subcellularLocation>
</comment>
<dbReference type="GO" id="GO:0055085">
    <property type="term" value="P:transmembrane transport"/>
    <property type="evidence" value="ECO:0007669"/>
    <property type="project" value="InterPro"/>
</dbReference>
<dbReference type="RefSeq" id="WP_067790179.1">
    <property type="nucleotide sequence ID" value="NZ_JAMTCV010000007.1"/>
</dbReference>
<feature type="domain" description="ABC transmembrane type-1" evidence="8">
    <location>
        <begin position="95"/>
        <end position="298"/>
    </location>
</feature>
<dbReference type="CDD" id="cd06261">
    <property type="entry name" value="TM_PBP2"/>
    <property type="match status" value="1"/>
</dbReference>
<evidence type="ECO:0000256" key="1">
    <source>
        <dbReference type="ARBA" id="ARBA00004651"/>
    </source>
</evidence>
<dbReference type="OrthoDB" id="147639at2"/>
<proteinExistence type="inferred from homology"/>
<evidence type="ECO:0000256" key="4">
    <source>
        <dbReference type="ARBA" id="ARBA00022692"/>
    </source>
</evidence>
<accession>A0A285LVF1</accession>
<feature type="transmembrane region" description="Helical" evidence="7">
    <location>
        <begin position="175"/>
        <end position="193"/>
    </location>
</feature>
<evidence type="ECO:0000313" key="9">
    <source>
        <dbReference type="EMBL" id="SNY88880.1"/>
    </source>
</evidence>
<dbReference type="Pfam" id="PF00528">
    <property type="entry name" value="BPD_transp_1"/>
    <property type="match status" value="1"/>
</dbReference>
<keyword evidence="6 7" id="KW-0472">Membrane</keyword>
<feature type="transmembrane region" description="Helical" evidence="7">
    <location>
        <begin position="12"/>
        <end position="30"/>
    </location>
</feature>
<keyword evidence="5 7" id="KW-1133">Transmembrane helix</keyword>
<sequence length="308" mass="33666">MAWYVLRRLLQMIPVFLGATLLIYAMVFLIPGDPIKALAGEKPLTPAVEAQLRARYHLDEPFFMQYLLYLKGILTFDFGTAYSGRPVRDELARAFPITIRLAFMAVFIEGVFGIVFGLIAGLRKGKLFDSTMLVASLVIIAVPVFVIGYLAQFLFGVKWGIAPTTVSGKASFAELLLPAFVLGSLSFAYVLRLTRNSVAENMSADYVRTATAKGLSRRRVVTVHILRNSMIPVVTFLGADLGALIGGAIVTEGIFNIPGVGGTLYQAIQRVEPPTVVSFVTVLVVIFLIANLIVDLLYAALDPRIRYA</sequence>
<organism evidence="9 10">
    <name type="scientific">Nocardia amikacinitolerans</name>
    <dbReference type="NCBI Taxonomy" id="756689"/>
    <lineage>
        <taxon>Bacteria</taxon>
        <taxon>Bacillati</taxon>
        <taxon>Actinomycetota</taxon>
        <taxon>Actinomycetes</taxon>
        <taxon>Mycobacteriales</taxon>
        <taxon>Nocardiaceae</taxon>
        <taxon>Nocardia</taxon>
    </lineage>
</organism>
<dbReference type="EMBL" id="OBEG01000007">
    <property type="protein sequence ID" value="SNY88880.1"/>
    <property type="molecule type" value="Genomic_DNA"/>
</dbReference>
<dbReference type="GO" id="GO:0005886">
    <property type="term" value="C:plasma membrane"/>
    <property type="evidence" value="ECO:0007669"/>
    <property type="project" value="UniProtKB-SubCell"/>
</dbReference>
<keyword evidence="3" id="KW-1003">Cell membrane</keyword>
<dbReference type="Proteomes" id="UP000219565">
    <property type="component" value="Unassembled WGS sequence"/>
</dbReference>
<dbReference type="PANTHER" id="PTHR43163">
    <property type="entry name" value="DIPEPTIDE TRANSPORT SYSTEM PERMEASE PROTEIN DPPB-RELATED"/>
    <property type="match status" value="1"/>
</dbReference>
<comment type="similarity">
    <text evidence="7">Belongs to the binding-protein-dependent transport system permease family.</text>
</comment>
<keyword evidence="2 7" id="KW-0813">Transport</keyword>
<name>A0A285LVF1_9NOCA</name>
<dbReference type="InterPro" id="IPR000515">
    <property type="entry name" value="MetI-like"/>
</dbReference>
<dbReference type="PROSITE" id="PS50928">
    <property type="entry name" value="ABC_TM1"/>
    <property type="match status" value="1"/>
</dbReference>
<dbReference type="Gene3D" id="1.10.3720.10">
    <property type="entry name" value="MetI-like"/>
    <property type="match status" value="1"/>
</dbReference>
<protein>
    <submittedName>
        <fullName evidence="9">Oligopeptide transport system permease protein</fullName>
    </submittedName>
</protein>
<evidence type="ECO:0000313" key="10">
    <source>
        <dbReference type="Proteomes" id="UP000219565"/>
    </source>
</evidence>
<dbReference type="STRING" id="1379680.GCA_001612615_05415"/>
<feature type="transmembrane region" description="Helical" evidence="7">
    <location>
        <begin position="233"/>
        <end position="255"/>
    </location>
</feature>
<dbReference type="InterPro" id="IPR045621">
    <property type="entry name" value="BPD_transp_1_N"/>
</dbReference>
<feature type="transmembrane region" description="Helical" evidence="7">
    <location>
        <begin position="132"/>
        <end position="155"/>
    </location>
</feature>
<dbReference type="Pfam" id="PF19300">
    <property type="entry name" value="BPD_transp_1_N"/>
    <property type="match status" value="1"/>
</dbReference>
<keyword evidence="10" id="KW-1185">Reference proteome</keyword>
<evidence type="ECO:0000256" key="5">
    <source>
        <dbReference type="ARBA" id="ARBA00022989"/>
    </source>
</evidence>
<dbReference type="PANTHER" id="PTHR43163:SF7">
    <property type="entry name" value="DIPEPTIDE-TRANSPORT INTEGRAL MEMBRANE PROTEIN ABC TRANSPORTER DPPB-RELATED"/>
    <property type="match status" value="1"/>
</dbReference>
<evidence type="ECO:0000256" key="7">
    <source>
        <dbReference type="RuleBase" id="RU363032"/>
    </source>
</evidence>
<evidence type="ECO:0000256" key="3">
    <source>
        <dbReference type="ARBA" id="ARBA00022475"/>
    </source>
</evidence>
<evidence type="ECO:0000259" key="8">
    <source>
        <dbReference type="PROSITE" id="PS50928"/>
    </source>
</evidence>
<evidence type="ECO:0000256" key="6">
    <source>
        <dbReference type="ARBA" id="ARBA00023136"/>
    </source>
</evidence>
<dbReference type="AlphaFoldDB" id="A0A285LVF1"/>